<accession>A0ACB8CQP2</accession>
<evidence type="ECO:0000313" key="1">
    <source>
        <dbReference type="EMBL" id="KAH7949268.1"/>
    </source>
</evidence>
<organism evidence="1 2">
    <name type="scientific">Dermacentor silvarum</name>
    <name type="common">Tick</name>
    <dbReference type="NCBI Taxonomy" id="543639"/>
    <lineage>
        <taxon>Eukaryota</taxon>
        <taxon>Metazoa</taxon>
        <taxon>Ecdysozoa</taxon>
        <taxon>Arthropoda</taxon>
        <taxon>Chelicerata</taxon>
        <taxon>Arachnida</taxon>
        <taxon>Acari</taxon>
        <taxon>Parasitiformes</taxon>
        <taxon>Ixodida</taxon>
        <taxon>Ixodoidea</taxon>
        <taxon>Ixodidae</taxon>
        <taxon>Rhipicephalinae</taxon>
        <taxon>Dermacentor</taxon>
    </lineage>
</organism>
<sequence>MAARMIDAFEYRSRASDIVFGKIRWSCTTTSSSCMRYRFFKETVRELLLLLPLKASGNNRGLPLSAMLQLLINVSQPTVCRAVEKVTRLIARHLFSKLVHFLESSQFPSVMRDFYEIADFPGVTARYNCTHVRIKAPAAIKRRCFANGKECSQ</sequence>
<proteinExistence type="predicted"/>
<evidence type="ECO:0000313" key="2">
    <source>
        <dbReference type="Proteomes" id="UP000821865"/>
    </source>
</evidence>
<dbReference type="Proteomes" id="UP000821865">
    <property type="component" value="Chromosome 5"/>
</dbReference>
<name>A0ACB8CQP2_DERSI</name>
<protein>
    <submittedName>
        <fullName evidence="1">Uncharacterized protein</fullName>
    </submittedName>
</protein>
<comment type="caution">
    <text evidence="1">The sequence shown here is derived from an EMBL/GenBank/DDBJ whole genome shotgun (WGS) entry which is preliminary data.</text>
</comment>
<gene>
    <name evidence="1" type="ORF">HPB49_006836</name>
</gene>
<reference evidence="1" key="1">
    <citation type="submission" date="2020-05" db="EMBL/GenBank/DDBJ databases">
        <title>Large-scale comparative analyses of tick genomes elucidate their genetic diversity and vector capacities.</title>
        <authorList>
            <person name="Jia N."/>
            <person name="Wang J."/>
            <person name="Shi W."/>
            <person name="Du L."/>
            <person name="Sun Y."/>
            <person name="Zhan W."/>
            <person name="Jiang J."/>
            <person name="Wang Q."/>
            <person name="Zhang B."/>
            <person name="Ji P."/>
            <person name="Sakyi L.B."/>
            <person name="Cui X."/>
            <person name="Yuan T."/>
            <person name="Jiang B."/>
            <person name="Yang W."/>
            <person name="Lam T.T.-Y."/>
            <person name="Chang Q."/>
            <person name="Ding S."/>
            <person name="Wang X."/>
            <person name="Zhu J."/>
            <person name="Ruan X."/>
            <person name="Zhao L."/>
            <person name="Wei J."/>
            <person name="Que T."/>
            <person name="Du C."/>
            <person name="Cheng J."/>
            <person name="Dai P."/>
            <person name="Han X."/>
            <person name="Huang E."/>
            <person name="Gao Y."/>
            <person name="Liu J."/>
            <person name="Shao H."/>
            <person name="Ye R."/>
            <person name="Li L."/>
            <person name="Wei W."/>
            <person name="Wang X."/>
            <person name="Wang C."/>
            <person name="Yang T."/>
            <person name="Huo Q."/>
            <person name="Li W."/>
            <person name="Guo W."/>
            <person name="Chen H."/>
            <person name="Zhou L."/>
            <person name="Ni X."/>
            <person name="Tian J."/>
            <person name="Zhou Y."/>
            <person name="Sheng Y."/>
            <person name="Liu T."/>
            <person name="Pan Y."/>
            <person name="Xia L."/>
            <person name="Li J."/>
            <person name="Zhao F."/>
            <person name="Cao W."/>
        </authorList>
    </citation>
    <scope>NUCLEOTIDE SEQUENCE</scope>
    <source>
        <strain evidence="1">Dsil-2018</strain>
    </source>
</reference>
<keyword evidence="2" id="KW-1185">Reference proteome</keyword>
<dbReference type="EMBL" id="CM023474">
    <property type="protein sequence ID" value="KAH7949268.1"/>
    <property type="molecule type" value="Genomic_DNA"/>
</dbReference>